<feature type="domain" description="UDP-glucose/GDP-mannose dehydrogenase N-terminal" evidence="2">
    <location>
        <begin position="15"/>
        <end position="186"/>
    </location>
</feature>
<feature type="transmembrane region" description="Helical" evidence="1">
    <location>
        <begin position="14"/>
        <end position="33"/>
    </location>
</feature>
<keyword evidence="1" id="KW-0472">Membrane</keyword>
<dbReference type="GO" id="GO:0016628">
    <property type="term" value="F:oxidoreductase activity, acting on the CH-CH group of donors, NAD or NADP as acceptor"/>
    <property type="evidence" value="ECO:0007669"/>
    <property type="project" value="InterPro"/>
</dbReference>
<evidence type="ECO:0000259" key="2">
    <source>
        <dbReference type="Pfam" id="PF03721"/>
    </source>
</evidence>
<reference evidence="3" key="1">
    <citation type="submission" date="2018-05" db="EMBL/GenBank/DDBJ databases">
        <authorList>
            <person name="Lanie J.A."/>
            <person name="Ng W.-L."/>
            <person name="Kazmierczak K.M."/>
            <person name="Andrzejewski T.M."/>
            <person name="Davidsen T.M."/>
            <person name="Wayne K.J."/>
            <person name="Tettelin H."/>
            <person name="Glass J.I."/>
            <person name="Rusch D."/>
            <person name="Podicherti R."/>
            <person name="Tsui H.-C.T."/>
            <person name="Winkler M.E."/>
        </authorList>
    </citation>
    <scope>NUCLEOTIDE SEQUENCE</scope>
</reference>
<dbReference type="GO" id="GO:0016616">
    <property type="term" value="F:oxidoreductase activity, acting on the CH-OH group of donors, NAD or NADP as acceptor"/>
    <property type="evidence" value="ECO:0007669"/>
    <property type="project" value="InterPro"/>
</dbReference>
<accession>A0A383E840</accession>
<dbReference type="GO" id="GO:0000271">
    <property type="term" value="P:polysaccharide biosynthetic process"/>
    <property type="evidence" value="ECO:0007669"/>
    <property type="project" value="InterPro"/>
</dbReference>
<dbReference type="EMBL" id="UINC01223696">
    <property type="protein sequence ID" value="SVE52996.1"/>
    <property type="molecule type" value="Genomic_DNA"/>
</dbReference>
<dbReference type="PIRSF" id="PIRSF000124">
    <property type="entry name" value="UDPglc_GDPman_dh"/>
    <property type="match status" value="1"/>
</dbReference>
<feature type="non-terminal residue" evidence="3">
    <location>
        <position position="232"/>
    </location>
</feature>
<feature type="non-terminal residue" evidence="3">
    <location>
        <position position="1"/>
    </location>
</feature>
<dbReference type="AlphaFoldDB" id="A0A383E840"/>
<dbReference type="InterPro" id="IPR017476">
    <property type="entry name" value="UDP-Glc/GDP-Man"/>
</dbReference>
<keyword evidence="1" id="KW-0812">Transmembrane</keyword>
<protein>
    <recommendedName>
        <fullName evidence="2">UDP-glucose/GDP-mannose dehydrogenase N-terminal domain-containing protein</fullName>
    </recommendedName>
</protein>
<dbReference type="InterPro" id="IPR028359">
    <property type="entry name" value="UDP_ManNAc/GlcNAc_DH"/>
</dbReference>
<proteinExistence type="predicted"/>
<gene>
    <name evidence="3" type="ORF">METZ01_LOCUS505850</name>
</gene>
<dbReference type="PIRSF" id="PIRSF500136">
    <property type="entry name" value="UDP_ManNAc_DH"/>
    <property type="match status" value="1"/>
</dbReference>
<keyword evidence="1" id="KW-1133">Transmembrane helix</keyword>
<dbReference type="NCBIfam" id="TIGR03026">
    <property type="entry name" value="NDP-sugDHase"/>
    <property type="match status" value="1"/>
</dbReference>
<dbReference type="Gene3D" id="3.40.50.720">
    <property type="entry name" value="NAD(P)-binding Rossmann-like Domain"/>
    <property type="match status" value="1"/>
</dbReference>
<dbReference type="PANTHER" id="PTHR43491:SF1">
    <property type="entry name" value="UDP-N-ACETYL-D-MANNOSAMINE DEHYDROGENASE"/>
    <property type="match status" value="1"/>
</dbReference>
<evidence type="ECO:0000256" key="1">
    <source>
        <dbReference type="SAM" id="Phobius"/>
    </source>
</evidence>
<dbReference type="PANTHER" id="PTHR43491">
    <property type="entry name" value="UDP-N-ACETYL-D-MANNOSAMINE DEHYDROGENASE"/>
    <property type="match status" value="1"/>
</dbReference>
<name>A0A383E840_9ZZZZ</name>
<evidence type="ECO:0000313" key="3">
    <source>
        <dbReference type="EMBL" id="SVE52996.1"/>
    </source>
</evidence>
<organism evidence="3">
    <name type="scientific">marine metagenome</name>
    <dbReference type="NCBI Taxonomy" id="408172"/>
    <lineage>
        <taxon>unclassified sequences</taxon>
        <taxon>metagenomes</taxon>
        <taxon>ecological metagenomes</taxon>
    </lineage>
</organism>
<dbReference type="InterPro" id="IPR001732">
    <property type="entry name" value="UDP-Glc/GDP-Man_DH_N"/>
</dbReference>
<dbReference type="Pfam" id="PF03721">
    <property type="entry name" value="UDPG_MGDP_dh_N"/>
    <property type="match status" value="1"/>
</dbReference>
<sequence length="232" mass="25189">DTHSLLQAIRSKKASIGVIGMGYVGLPLALTFASKGFKVRGFDVDPEKVNRLKEGRSYIKHISNKTIRQHVTGGSFKPTIDFSGLANMNAILICVPTPLTKNRQPDLGFVEATASIIQKHLQSGQLVVLESTTYPGCCVYVLKPVLEKGGLISGNDFFLAYSPEREDPGNPEFTTERIPKVVGADGPEALELATTLYNQVVVEVIPVSSMEVAEAVKLTENIFRSVNIALMN</sequence>
<dbReference type="InterPro" id="IPR036291">
    <property type="entry name" value="NAD(P)-bd_dom_sf"/>
</dbReference>
<dbReference type="GO" id="GO:0051287">
    <property type="term" value="F:NAD binding"/>
    <property type="evidence" value="ECO:0007669"/>
    <property type="project" value="InterPro"/>
</dbReference>
<dbReference type="SUPFAM" id="SSF51735">
    <property type="entry name" value="NAD(P)-binding Rossmann-fold domains"/>
    <property type="match status" value="1"/>
</dbReference>